<dbReference type="SUPFAM" id="SSF142433">
    <property type="entry name" value="CinA-like"/>
    <property type="match status" value="1"/>
</dbReference>
<dbReference type="EMBL" id="LRDH01000108">
    <property type="protein sequence ID" value="PPV14483.1"/>
    <property type="molecule type" value="Genomic_DNA"/>
</dbReference>
<dbReference type="Pfam" id="PF02464">
    <property type="entry name" value="CinA"/>
    <property type="match status" value="1"/>
</dbReference>
<gene>
    <name evidence="2" type="ORF">AWN73_13920</name>
</gene>
<dbReference type="NCBIfam" id="TIGR00199">
    <property type="entry name" value="PncC_domain"/>
    <property type="match status" value="1"/>
</dbReference>
<reference evidence="2 3" key="1">
    <citation type="submission" date="2016-01" db="EMBL/GenBank/DDBJ databases">
        <title>Characterization of the Clostridium difficile lineages that are prevalent in Hong Kong and China.</title>
        <authorList>
            <person name="Kwok J.S.-L."/>
            <person name="Lam W.-Y."/>
            <person name="Ip M."/>
            <person name="Chan T.-F."/>
            <person name="Hawkey P.M."/>
            <person name="Tsui S.K.-W."/>
        </authorList>
    </citation>
    <scope>NUCLEOTIDE SEQUENCE [LARGE SCALE GENOMIC DNA]</scope>
    <source>
        <strain evidence="2 3">300064</strain>
    </source>
</reference>
<comment type="caution">
    <text evidence="2">The sequence shown here is derived from an EMBL/GenBank/DDBJ whole genome shotgun (WGS) entry which is preliminary data.</text>
</comment>
<evidence type="ECO:0000313" key="3">
    <source>
        <dbReference type="Proteomes" id="UP000238081"/>
    </source>
</evidence>
<dbReference type="RefSeq" id="WP_043665528.1">
    <property type="nucleotide sequence ID" value="NZ_JADNPC010000004.1"/>
</dbReference>
<protein>
    <submittedName>
        <fullName evidence="2">Damage-inducible protein CinA</fullName>
    </submittedName>
</protein>
<evidence type="ECO:0000259" key="1">
    <source>
        <dbReference type="Pfam" id="PF02464"/>
    </source>
</evidence>
<evidence type="ECO:0000313" key="2">
    <source>
        <dbReference type="EMBL" id="PPV14483.1"/>
    </source>
</evidence>
<dbReference type="AlphaFoldDB" id="A0A2S7F9Y5"/>
<sequence>MINVDIVKKLIDKKIRITTMESCTGGFLISVITDVEGASNITDGGFVTYSNKQKIAMGVSEETIKTYGVYSSETAAKMAEVCKIKMGSNIGIGVTGTLSNVDINNKDSVQGEVYFSIKYDEKPIVSKKINVPIDTRHEQKKFIVNSILKELDKLI</sequence>
<organism evidence="2 3">
    <name type="scientific">Clostridium butyricum</name>
    <dbReference type="NCBI Taxonomy" id="1492"/>
    <lineage>
        <taxon>Bacteria</taxon>
        <taxon>Bacillati</taxon>
        <taxon>Bacillota</taxon>
        <taxon>Clostridia</taxon>
        <taxon>Eubacteriales</taxon>
        <taxon>Clostridiaceae</taxon>
        <taxon>Clostridium</taxon>
    </lineage>
</organism>
<dbReference type="InterPro" id="IPR008136">
    <property type="entry name" value="CinA_C"/>
</dbReference>
<dbReference type="Gene3D" id="3.90.950.20">
    <property type="entry name" value="CinA-like"/>
    <property type="match status" value="1"/>
</dbReference>
<proteinExistence type="predicted"/>
<feature type="domain" description="CinA C-terminal" evidence="1">
    <location>
        <begin position="4"/>
        <end position="153"/>
    </location>
</feature>
<accession>A0A2S7F9Y5</accession>
<dbReference type="Proteomes" id="UP000238081">
    <property type="component" value="Unassembled WGS sequence"/>
</dbReference>
<name>A0A2S7F9Y5_CLOBU</name>
<dbReference type="InterPro" id="IPR036653">
    <property type="entry name" value="CinA-like_C"/>
</dbReference>